<feature type="domain" description="Glycosyltransferase 2-like" evidence="3">
    <location>
        <begin position="20"/>
        <end position="113"/>
    </location>
</feature>
<keyword evidence="4" id="KW-0808">Transferase</keyword>
<proteinExistence type="inferred from homology"/>
<keyword evidence="2" id="KW-1133">Transmembrane helix</keyword>
<dbReference type="SUPFAM" id="SSF53448">
    <property type="entry name" value="Nucleotide-diphospho-sugar transferases"/>
    <property type="match status" value="1"/>
</dbReference>
<sequence length="324" mass="37525">MSHSLFTAPPRSNRLADLTAIILTFNEEKHIERCIRSASEVARCIFVIDSFSDDRTVAIAESFGARVRQHEFVNHAAQLDWALDNLPLNTEWVMRVDADEVITPTLAEQIRAKLPLAAKNVNGFLVCRYPTFMGTIIRHGGFPQWSLRLWRKGTAEIERRWMDEHMVLTTGESERLQGEYIDDNLNNITWWTNKHNGYATREAIDLLNRKYEFLPKLADAGKLTSQARLKRWLKDHFYLHLPLGLRAFLLFFYRMSLRLGFLDGMGGGFAFHFLQGFWYRFLADVKVREVERRMHSDNVDCVEAIKRELGIDPICATENNCKSA</sequence>
<evidence type="ECO:0000313" key="4">
    <source>
        <dbReference type="EMBL" id="QPS42171.1"/>
    </source>
</evidence>
<accession>A0A7T2TY40</accession>
<keyword evidence="2" id="KW-0472">Membrane</keyword>
<gene>
    <name evidence="4" type="ORF">I6G56_11035</name>
</gene>
<dbReference type="Pfam" id="PF00535">
    <property type="entry name" value="Glycos_transf_2"/>
    <property type="match status" value="1"/>
</dbReference>
<dbReference type="InterPro" id="IPR029044">
    <property type="entry name" value="Nucleotide-diphossugar_trans"/>
</dbReference>
<dbReference type="AlphaFoldDB" id="A0A7T2TY40"/>
<dbReference type="PANTHER" id="PTHR43630">
    <property type="entry name" value="POLY-BETA-1,6-N-ACETYL-D-GLUCOSAMINE SYNTHASE"/>
    <property type="match status" value="1"/>
</dbReference>
<dbReference type="CDD" id="cd02511">
    <property type="entry name" value="Beta4Glucosyltransferase"/>
    <property type="match status" value="1"/>
</dbReference>
<protein>
    <submittedName>
        <fullName evidence="4">Glycosyltransferase family 2 protein</fullName>
    </submittedName>
</protein>
<dbReference type="Gene3D" id="3.90.550.10">
    <property type="entry name" value="Spore Coat Polysaccharide Biosynthesis Protein SpsA, Chain A"/>
    <property type="match status" value="1"/>
</dbReference>
<name>A0A7T2TY40_9BURK</name>
<evidence type="ECO:0000256" key="2">
    <source>
        <dbReference type="SAM" id="Phobius"/>
    </source>
</evidence>
<evidence type="ECO:0000256" key="1">
    <source>
        <dbReference type="ARBA" id="ARBA00038494"/>
    </source>
</evidence>
<dbReference type="EMBL" id="CP065686">
    <property type="protein sequence ID" value="QPS42171.1"/>
    <property type="molecule type" value="Genomic_DNA"/>
</dbReference>
<dbReference type="InterPro" id="IPR001173">
    <property type="entry name" value="Glyco_trans_2-like"/>
</dbReference>
<dbReference type="Proteomes" id="UP000594943">
    <property type="component" value="Chromosome 1"/>
</dbReference>
<keyword evidence="2" id="KW-0812">Transmembrane</keyword>
<dbReference type="PANTHER" id="PTHR43630:SF2">
    <property type="entry name" value="GLYCOSYLTRANSFERASE"/>
    <property type="match status" value="1"/>
</dbReference>
<feature type="transmembrane region" description="Helical" evidence="2">
    <location>
        <begin position="261"/>
        <end position="283"/>
    </location>
</feature>
<comment type="similarity">
    <text evidence="1">Belongs to the glycosyltransferase 2 family. WaaE/KdtX subfamily.</text>
</comment>
<dbReference type="GO" id="GO:0016740">
    <property type="term" value="F:transferase activity"/>
    <property type="evidence" value="ECO:0007669"/>
    <property type="project" value="UniProtKB-KW"/>
</dbReference>
<organism evidence="4 5">
    <name type="scientific">Burkholderia humptydooensis</name>
    <dbReference type="NCBI Taxonomy" id="430531"/>
    <lineage>
        <taxon>Bacteria</taxon>
        <taxon>Pseudomonadati</taxon>
        <taxon>Pseudomonadota</taxon>
        <taxon>Betaproteobacteria</taxon>
        <taxon>Burkholderiales</taxon>
        <taxon>Burkholderiaceae</taxon>
        <taxon>Burkholderia</taxon>
        <taxon>pseudomallei group</taxon>
    </lineage>
</organism>
<dbReference type="KEGG" id="bhg:I6G56_11035"/>
<evidence type="ECO:0000313" key="5">
    <source>
        <dbReference type="Proteomes" id="UP000594943"/>
    </source>
</evidence>
<evidence type="ECO:0000259" key="3">
    <source>
        <dbReference type="Pfam" id="PF00535"/>
    </source>
</evidence>
<dbReference type="RefSeq" id="WP_009916348.1">
    <property type="nucleotide sequence ID" value="NZ_CP013380.1"/>
</dbReference>
<reference evidence="4 5" key="1">
    <citation type="submission" date="2020-12" db="EMBL/GenBank/DDBJ databases">
        <title>FDA dAtabase for Regulatory Grade micrObial Sequences (FDA-ARGOS): Supporting development and validation of Infectious Disease Dx tests.</title>
        <authorList>
            <person name="Nelson B."/>
            <person name="Plummer A."/>
            <person name="Tallon L."/>
            <person name="Sadzewicz L."/>
            <person name="Zhao X."/>
            <person name="Boylan J."/>
            <person name="Ott S."/>
            <person name="Bowen H."/>
            <person name="Vavikolanu K."/>
            <person name="Mehta A."/>
            <person name="Aluvathingal J."/>
            <person name="Nadendla S."/>
            <person name="Myers T."/>
            <person name="Yan Y."/>
            <person name="Sichtig H."/>
        </authorList>
    </citation>
    <scope>NUCLEOTIDE SEQUENCE [LARGE SCALE GENOMIC DNA]</scope>
    <source>
        <strain evidence="4 5">FDAARGOS_899</strain>
    </source>
</reference>